<feature type="compositionally biased region" description="Basic and acidic residues" evidence="1">
    <location>
        <begin position="9"/>
        <end position="22"/>
    </location>
</feature>
<feature type="compositionally biased region" description="Basic and acidic residues" evidence="1">
    <location>
        <begin position="160"/>
        <end position="171"/>
    </location>
</feature>
<feature type="compositionally biased region" description="Basic and acidic residues" evidence="1">
    <location>
        <begin position="78"/>
        <end position="87"/>
    </location>
</feature>
<evidence type="ECO:0000313" key="2">
    <source>
        <dbReference type="EMBL" id="CEL69611.1"/>
    </source>
</evidence>
<proteinExistence type="predicted"/>
<feature type="region of interest" description="Disordered" evidence="1">
    <location>
        <begin position="231"/>
        <end position="277"/>
    </location>
</feature>
<dbReference type="EMBL" id="LN714486">
    <property type="protein sequence ID" value="CEL69611.1"/>
    <property type="molecule type" value="Genomic_DNA"/>
</dbReference>
<feature type="compositionally biased region" description="Basic and acidic residues" evidence="1">
    <location>
        <begin position="231"/>
        <end position="241"/>
    </location>
</feature>
<gene>
    <name evidence="2" type="ORF">BN1204_053160</name>
</gene>
<feature type="compositionally biased region" description="Basic and acidic residues" evidence="1">
    <location>
        <begin position="100"/>
        <end position="120"/>
    </location>
</feature>
<name>A0A0F7UKN6_NEOCL</name>
<dbReference type="AlphaFoldDB" id="A0A0F7UKN6"/>
<feature type="compositionally biased region" description="Basic and acidic residues" evidence="1">
    <location>
        <begin position="127"/>
        <end position="144"/>
    </location>
</feature>
<organism evidence="2">
    <name type="scientific">Neospora caninum (strain Liverpool)</name>
    <dbReference type="NCBI Taxonomy" id="572307"/>
    <lineage>
        <taxon>Eukaryota</taxon>
        <taxon>Sar</taxon>
        <taxon>Alveolata</taxon>
        <taxon>Apicomplexa</taxon>
        <taxon>Conoidasida</taxon>
        <taxon>Coccidia</taxon>
        <taxon>Eucoccidiorida</taxon>
        <taxon>Eimeriorina</taxon>
        <taxon>Sarcocystidae</taxon>
        <taxon>Neospora</taxon>
    </lineage>
</organism>
<reference evidence="2" key="1">
    <citation type="journal article" date="2015" name="PLoS ONE">
        <title>Comprehensive Evaluation of Toxoplasma gondii VEG and Neospora caninum LIV Genomes with Tachyzoite Stage Transcriptome and Proteome Defines Novel Transcript Features.</title>
        <authorList>
            <person name="Ramaprasad A."/>
            <person name="Mourier T."/>
            <person name="Naeem R."/>
            <person name="Malas T.B."/>
            <person name="Moussa E."/>
            <person name="Panigrahi A."/>
            <person name="Vermont S.J."/>
            <person name="Otto T.D."/>
            <person name="Wastling J."/>
            <person name="Pain A."/>
        </authorList>
    </citation>
    <scope>NUCLEOTIDE SEQUENCE</scope>
    <source>
        <strain evidence="2">Liverpool</strain>
    </source>
</reference>
<feature type="compositionally biased region" description="Basic and acidic residues" evidence="1">
    <location>
        <begin position="184"/>
        <end position="204"/>
    </location>
</feature>
<feature type="compositionally biased region" description="Basic and acidic residues" evidence="1">
    <location>
        <begin position="41"/>
        <end position="52"/>
    </location>
</feature>
<accession>A0A0F7UKN6</accession>
<protein>
    <submittedName>
        <fullName evidence="2">Chemotaxis protein, putative</fullName>
    </submittedName>
</protein>
<sequence>MPHFVPVYDPEKPRAEQDDAALHKHRRWEVPHAVLPRRQSRHGEEERDERPVKLKPVKSTMVRNAKGLWVSASQAAAEAKREEDRRRASLQKWGATAAETPEKSQDPNGEEESRTRERSRSRSLRGGRRDETREMERRDARRLSSGESRGQCRPRSRGSSAERRSDRLRRDQHSRRGSSSSSRSPDDRRRHERSDRREREEIRDALAAVSAPSGEIDMFDYMSRKQRAMLKMRETSERGGDRWGQGRRAASGGHRSYPGGKATESLRGFPASSRSWR</sequence>
<feature type="region of interest" description="Disordered" evidence="1">
    <location>
        <begin position="1"/>
        <end position="214"/>
    </location>
</feature>
<evidence type="ECO:0000256" key="1">
    <source>
        <dbReference type="SAM" id="MobiDB-lite"/>
    </source>
</evidence>